<keyword evidence="3 7" id="KW-1133">Transmembrane helix</keyword>
<dbReference type="PANTHER" id="PTHR30518:SF2">
    <property type="entry name" value="ENDOLYTIC MUREIN TRANSGLYCOSYLASE"/>
    <property type="match status" value="1"/>
</dbReference>
<comment type="function">
    <text evidence="7">Functions as a peptidoglycan terminase that cleaves nascent peptidoglycan strands endolytically to terminate their elongation.</text>
</comment>
<protein>
    <recommendedName>
        <fullName evidence="7">Endolytic murein transglycosylase</fullName>
        <ecNumber evidence="7">4.2.2.29</ecNumber>
    </recommendedName>
    <alternativeName>
        <fullName evidence="7">Peptidoglycan lytic transglycosylase</fullName>
    </alternativeName>
    <alternativeName>
        <fullName evidence="7">Peptidoglycan polymerization terminase</fullName>
    </alternativeName>
</protein>
<dbReference type="AlphaFoldDB" id="A0A940DLP6"/>
<evidence type="ECO:0000256" key="2">
    <source>
        <dbReference type="ARBA" id="ARBA00022692"/>
    </source>
</evidence>
<keyword evidence="5 7" id="KW-0456">Lyase</keyword>
<name>A0A940DLP6_9BACT</name>
<evidence type="ECO:0000256" key="7">
    <source>
        <dbReference type="HAMAP-Rule" id="MF_02065"/>
    </source>
</evidence>
<dbReference type="CDD" id="cd08010">
    <property type="entry name" value="MltG_like"/>
    <property type="match status" value="1"/>
</dbReference>
<dbReference type="NCBIfam" id="TIGR00247">
    <property type="entry name" value="endolytic transglycosylase MltG"/>
    <property type="match status" value="1"/>
</dbReference>
<comment type="caution">
    <text evidence="8">The sequence shown here is derived from an EMBL/GenBank/DDBJ whole genome shotgun (WGS) entry which is preliminary data.</text>
</comment>
<keyword evidence="4 7" id="KW-0472">Membrane</keyword>
<evidence type="ECO:0000256" key="1">
    <source>
        <dbReference type="ARBA" id="ARBA00022475"/>
    </source>
</evidence>
<proteinExistence type="inferred from homology"/>
<reference evidence="8" key="1">
    <citation type="submission" date="2020-10" db="EMBL/GenBank/DDBJ databases">
        <authorList>
            <person name="Gilroy R."/>
        </authorList>
    </citation>
    <scope>NUCLEOTIDE SEQUENCE</scope>
    <source>
        <strain evidence="8">F1-3629</strain>
    </source>
</reference>
<dbReference type="GO" id="GO:0008932">
    <property type="term" value="F:lytic endotransglycosylase activity"/>
    <property type="evidence" value="ECO:0007669"/>
    <property type="project" value="UniProtKB-UniRule"/>
</dbReference>
<evidence type="ECO:0000313" key="9">
    <source>
        <dbReference type="Proteomes" id="UP000771749"/>
    </source>
</evidence>
<dbReference type="GO" id="GO:0005886">
    <property type="term" value="C:plasma membrane"/>
    <property type="evidence" value="ECO:0007669"/>
    <property type="project" value="UniProtKB-SubCell"/>
</dbReference>
<comment type="similarity">
    <text evidence="7">Belongs to the transglycosylase MltG family.</text>
</comment>
<dbReference type="GO" id="GO:0009252">
    <property type="term" value="P:peptidoglycan biosynthetic process"/>
    <property type="evidence" value="ECO:0007669"/>
    <property type="project" value="UniProtKB-UniRule"/>
</dbReference>
<dbReference type="Pfam" id="PF02618">
    <property type="entry name" value="YceG"/>
    <property type="match status" value="1"/>
</dbReference>
<dbReference type="Proteomes" id="UP000771749">
    <property type="component" value="Unassembled WGS sequence"/>
</dbReference>
<dbReference type="EC" id="4.2.2.29" evidence="7"/>
<reference evidence="8" key="2">
    <citation type="journal article" date="2021" name="PeerJ">
        <title>Extensive microbial diversity within the chicken gut microbiome revealed by metagenomics and culture.</title>
        <authorList>
            <person name="Gilroy R."/>
            <person name="Ravi A."/>
            <person name="Getino M."/>
            <person name="Pursley I."/>
            <person name="Horton D.L."/>
            <person name="Alikhan N.F."/>
            <person name="Baker D."/>
            <person name="Gharbi K."/>
            <person name="Hall N."/>
            <person name="Watson M."/>
            <person name="Adriaenssens E.M."/>
            <person name="Foster-Nyarko E."/>
            <person name="Jarju S."/>
            <person name="Secka A."/>
            <person name="Antonio M."/>
            <person name="Oren A."/>
            <person name="Chaudhuri R.R."/>
            <person name="La Ragione R."/>
            <person name="Hildebrand F."/>
            <person name="Pallen M.J."/>
        </authorList>
    </citation>
    <scope>NUCLEOTIDE SEQUENCE</scope>
    <source>
        <strain evidence="8">F1-3629</strain>
    </source>
</reference>
<keyword evidence="6 7" id="KW-0961">Cell wall biogenesis/degradation</keyword>
<organism evidence="8 9">
    <name type="scientific">Candidatus Cryptobacteroides gallistercoris</name>
    <dbReference type="NCBI Taxonomy" id="2840765"/>
    <lineage>
        <taxon>Bacteria</taxon>
        <taxon>Pseudomonadati</taxon>
        <taxon>Bacteroidota</taxon>
        <taxon>Bacteroidia</taxon>
        <taxon>Bacteroidales</taxon>
        <taxon>Candidatus Cryptobacteroides</taxon>
    </lineage>
</organism>
<feature type="transmembrane region" description="Helical" evidence="7">
    <location>
        <begin position="21"/>
        <end position="46"/>
    </location>
</feature>
<keyword evidence="2 7" id="KW-0812">Transmembrane</keyword>
<evidence type="ECO:0000256" key="5">
    <source>
        <dbReference type="ARBA" id="ARBA00023239"/>
    </source>
</evidence>
<dbReference type="HAMAP" id="MF_02065">
    <property type="entry name" value="MltG"/>
    <property type="match status" value="1"/>
</dbReference>
<evidence type="ECO:0000256" key="6">
    <source>
        <dbReference type="ARBA" id="ARBA00023316"/>
    </source>
</evidence>
<dbReference type="EMBL" id="JADIMJ010000019">
    <property type="protein sequence ID" value="MBO8453311.1"/>
    <property type="molecule type" value="Genomic_DNA"/>
</dbReference>
<dbReference type="GO" id="GO:0071555">
    <property type="term" value="P:cell wall organization"/>
    <property type="evidence" value="ECO:0007669"/>
    <property type="project" value="UniProtKB-KW"/>
</dbReference>
<sequence>MKKTVRKSQRKSRRGGRSKNGGKILLNAVLAAVVAAAVFFVARYVADNRMENFSEKYVLYVYPDMTPEAITDSLCSGAGALREGSVMRSAARENLSERARPGRYVIEPSYTAVYAIRMICNGWQSPQNLTLAGTIRSKGKLAAVIDRQMMVDSAQVAEALDDADFLGQYGFTPENVFALFLPDTYEMYWTASVKDIFDRFKKEYDAFWTEDRVAKARRQGLSKMETSIMASIVSGETLQKSEYPVIAGVYLNRLHKGMKLQADPTIAFCYDYTLDRIYRKHLKVDSPYNTYKYAGLPPAPINVPPKACIDAVLNPDTHGYIYFCASPAFDGTHRFAVTYGEHLKNAREFQRALTARQRERAMAAS</sequence>
<dbReference type="InterPro" id="IPR003770">
    <property type="entry name" value="MLTG-like"/>
</dbReference>
<evidence type="ECO:0000313" key="8">
    <source>
        <dbReference type="EMBL" id="MBO8453311.1"/>
    </source>
</evidence>
<comment type="subcellular location">
    <subcellularLocation>
        <location evidence="7">Cell membrane</location>
        <topology evidence="7">Single-pass membrane protein</topology>
    </subcellularLocation>
</comment>
<dbReference type="Gene3D" id="3.30.160.60">
    <property type="entry name" value="Classic Zinc Finger"/>
    <property type="match status" value="1"/>
</dbReference>
<accession>A0A940DLP6</accession>
<evidence type="ECO:0000256" key="4">
    <source>
        <dbReference type="ARBA" id="ARBA00023136"/>
    </source>
</evidence>
<evidence type="ECO:0000256" key="3">
    <source>
        <dbReference type="ARBA" id="ARBA00022989"/>
    </source>
</evidence>
<comment type="catalytic activity">
    <reaction evidence="7">
        <text>a peptidoglycan chain = a peptidoglycan chain with N-acetyl-1,6-anhydromuramyl-[peptide] at the reducing end + a peptidoglycan chain with N-acetylglucosamine at the non-reducing end.</text>
        <dbReference type="EC" id="4.2.2.29"/>
    </reaction>
</comment>
<dbReference type="PANTHER" id="PTHR30518">
    <property type="entry name" value="ENDOLYTIC MUREIN TRANSGLYCOSYLASE"/>
    <property type="match status" value="1"/>
</dbReference>
<gene>
    <name evidence="7 8" type="primary">mltG</name>
    <name evidence="8" type="ORF">IAC07_01140</name>
</gene>
<feature type="site" description="Important for catalytic activity" evidence="7">
    <location>
        <position position="236"/>
    </location>
</feature>
<keyword evidence="1 7" id="KW-1003">Cell membrane</keyword>